<dbReference type="PANTHER" id="PTHR39339">
    <property type="entry name" value="SLR1444 PROTEIN"/>
    <property type="match status" value="1"/>
</dbReference>
<gene>
    <name evidence="3" type="ORF">AVDCRST_MAG48-90</name>
</gene>
<dbReference type="InterPro" id="IPR033469">
    <property type="entry name" value="CYTH-like_dom_sf"/>
</dbReference>
<dbReference type="GO" id="GO:0004016">
    <property type="term" value="F:adenylate cyclase activity"/>
    <property type="evidence" value="ECO:0007669"/>
    <property type="project" value="UniProtKB-EC"/>
</dbReference>
<dbReference type="SUPFAM" id="SSF55154">
    <property type="entry name" value="CYTH-like phosphatases"/>
    <property type="match status" value="1"/>
</dbReference>
<organism evidence="3">
    <name type="scientific">uncultured Friedmanniella sp</name>
    <dbReference type="NCBI Taxonomy" id="335381"/>
    <lineage>
        <taxon>Bacteria</taxon>
        <taxon>Bacillati</taxon>
        <taxon>Actinomycetota</taxon>
        <taxon>Actinomycetes</taxon>
        <taxon>Propionibacteriales</taxon>
        <taxon>Nocardioidaceae</taxon>
        <taxon>Friedmanniella</taxon>
        <taxon>environmental samples</taxon>
    </lineage>
</organism>
<dbReference type="PROSITE" id="PS51708">
    <property type="entry name" value="CHAD"/>
    <property type="match status" value="1"/>
</dbReference>
<reference evidence="3" key="1">
    <citation type="submission" date="2020-02" db="EMBL/GenBank/DDBJ databases">
        <authorList>
            <person name="Meier V. D."/>
        </authorList>
    </citation>
    <scope>NUCLEOTIDE SEQUENCE</scope>
    <source>
        <strain evidence="3">AVDCRST_MAG48</strain>
    </source>
</reference>
<dbReference type="Gene3D" id="1.40.20.10">
    <property type="entry name" value="CHAD domain"/>
    <property type="match status" value="1"/>
</dbReference>
<proteinExistence type="predicted"/>
<evidence type="ECO:0000259" key="2">
    <source>
        <dbReference type="PROSITE" id="PS51708"/>
    </source>
</evidence>
<dbReference type="AlphaFoldDB" id="A0A6J4JRI5"/>
<dbReference type="InterPro" id="IPR038186">
    <property type="entry name" value="CHAD_dom_sf"/>
</dbReference>
<dbReference type="Pfam" id="PF05235">
    <property type="entry name" value="CHAD"/>
    <property type="match status" value="1"/>
</dbReference>
<evidence type="ECO:0000313" key="3">
    <source>
        <dbReference type="EMBL" id="CAA9285573.1"/>
    </source>
</evidence>
<feature type="region of interest" description="Disordered" evidence="1">
    <location>
        <begin position="362"/>
        <end position="413"/>
    </location>
</feature>
<sequence length="413" mass="44336">MTRTDARPEVLAAPDDLLLPDLADLAGPDGTVEVDQHALADDYLDTDEGDLAAGGVSLRRRSGPVGAGWLLRLPPGTAPQELASGSTARTPPAALAAAALGLTRGHALRTVAEVSTQQTLTRLVAADGALRAELVDERVSSTTLGHVSRLDHWRTLAVRPGEDDGTAARVVARLRELGAAPAGPGGPLERALGVADPPAAAGAQSLADLVGRYVRVQCDEIARGDLALRLGEPRVHRTRVAVRRLRSTLRVFAELLDPEPTQRLEAELVWWSGLLGEVRDREVLAARIGEQLADLPPELVLGPVAADVDATLGRERAQHLRRLDGELGSPRVLGLLEALTRWRTEPPYLEGASAPAEEVRPYVTGASRTARRRLRQAAREQPGPQQEERLHRARKAAKRARYAAELAEPAWPR</sequence>
<accession>A0A6J4JRI5</accession>
<dbReference type="Gene3D" id="2.40.320.10">
    <property type="entry name" value="Hypothetical Protein Pfu-838710-001"/>
    <property type="match status" value="1"/>
</dbReference>
<name>A0A6J4JRI5_9ACTN</name>
<evidence type="ECO:0000256" key="1">
    <source>
        <dbReference type="SAM" id="MobiDB-lite"/>
    </source>
</evidence>
<protein>
    <submittedName>
        <fullName evidence="3">Adenylate cyclase</fullName>
        <ecNumber evidence="3">4.6.1.1</ecNumber>
    </submittedName>
</protein>
<keyword evidence="3" id="KW-0456">Lyase</keyword>
<feature type="compositionally biased region" description="Basic residues" evidence="1">
    <location>
        <begin position="391"/>
        <end position="401"/>
    </location>
</feature>
<dbReference type="InterPro" id="IPR007899">
    <property type="entry name" value="CHAD_dom"/>
</dbReference>
<dbReference type="PANTHER" id="PTHR39339:SF1">
    <property type="entry name" value="CHAD DOMAIN-CONTAINING PROTEIN"/>
    <property type="match status" value="1"/>
</dbReference>
<dbReference type="SMART" id="SM00880">
    <property type="entry name" value="CHAD"/>
    <property type="match status" value="1"/>
</dbReference>
<feature type="non-terminal residue" evidence="3">
    <location>
        <position position="413"/>
    </location>
</feature>
<feature type="compositionally biased region" description="Low complexity" evidence="1">
    <location>
        <begin position="403"/>
        <end position="413"/>
    </location>
</feature>
<dbReference type="EC" id="4.6.1.1" evidence="3"/>
<dbReference type="EMBL" id="CADCTS010000013">
    <property type="protein sequence ID" value="CAA9285573.1"/>
    <property type="molecule type" value="Genomic_DNA"/>
</dbReference>
<feature type="domain" description="CHAD" evidence="2">
    <location>
        <begin position="198"/>
        <end position="413"/>
    </location>
</feature>